<evidence type="ECO:0000313" key="1">
    <source>
        <dbReference type="EMBL" id="UGO48047.1"/>
    </source>
</evidence>
<reference evidence="1 2" key="1">
    <citation type="submission" date="2021-10" db="EMBL/GenBank/DDBJ databases">
        <authorList>
            <person name="Lavering E.D."/>
            <person name="James R."/>
            <person name="Fairholm J.D."/>
            <person name="Ogilvie B.H."/>
            <person name="Thurgood T.L."/>
            <person name="Robison R.A."/>
            <person name="Grose J.H."/>
        </authorList>
    </citation>
    <scope>NUCLEOTIDE SEQUENCE [LARGE SCALE GENOMIC DNA]</scope>
</reference>
<name>A0AAE9CBW7_9CAUD</name>
<proteinExistence type="predicted"/>
<gene>
    <name evidence="1" type="ORF">MRDARSEY_215</name>
</gene>
<dbReference type="EMBL" id="OK499987">
    <property type="protein sequence ID" value="UGO48047.1"/>
    <property type="molecule type" value="Genomic_DNA"/>
</dbReference>
<organism evidence="1 2">
    <name type="scientific">Bacillus phage vB_BanS_MrDarsey</name>
    <dbReference type="NCBI Taxonomy" id="2894787"/>
    <lineage>
        <taxon>Viruses</taxon>
        <taxon>Duplodnaviria</taxon>
        <taxon>Heunggongvirae</taxon>
        <taxon>Uroviricota</taxon>
        <taxon>Caudoviricetes</taxon>
        <taxon>Joanripponvirinae</taxon>
        <taxon>Tsamsavirus</taxon>
        <taxon>Tsamsavirus mrdarsey</taxon>
    </lineage>
</organism>
<protein>
    <submittedName>
        <fullName evidence="1">Uncharacterized protein</fullName>
    </submittedName>
</protein>
<keyword evidence="2" id="KW-1185">Reference proteome</keyword>
<accession>A0AAE9CBW7</accession>
<evidence type="ECO:0000313" key="2">
    <source>
        <dbReference type="Proteomes" id="UP000827753"/>
    </source>
</evidence>
<sequence length="184" mass="21099">MKMNQEERREMMSYLDLLVKMDAEGFACKKEISEALKVVHAGFGFTEEAKSKYQRSELRKILRDEIANSELVNGVANQGKLIRVTELERQIGKTLLLIDFALAYDLPILVGNDSLVNYTKTLARESYGKDSEKLSILIGRPHEVMGRKLPNGVLVDCSVRFEDYLEIKKYTRIRGGFHHDKLFI</sequence>
<dbReference type="Proteomes" id="UP000827753">
    <property type="component" value="Segment"/>
</dbReference>